<keyword evidence="11" id="KW-1185">Reference proteome</keyword>
<dbReference type="Proteomes" id="UP001501207">
    <property type="component" value="Unassembled WGS sequence"/>
</dbReference>
<comment type="subcellular location">
    <subcellularLocation>
        <location evidence="1">Cell inner membrane</location>
        <topology evidence="1">Multi-pass membrane protein</topology>
    </subcellularLocation>
</comment>
<reference evidence="11" key="1">
    <citation type="journal article" date="2019" name="Int. J. Syst. Evol. Microbiol.">
        <title>The Global Catalogue of Microorganisms (GCM) 10K type strain sequencing project: providing services to taxonomists for standard genome sequencing and annotation.</title>
        <authorList>
            <consortium name="The Broad Institute Genomics Platform"/>
            <consortium name="The Broad Institute Genome Sequencing Center for Infectious Disease"/>
            <person name="Wu L."/>
            <person name="Ma J."/>
        </authorList>
    </citation>
    <scope>NUCLEOTIDE SEQUENCE [LARGE SCALE GENOMIC DNA]</scope>
    <source>
        <strain evidence="11">JCM 17664</strain>
    </source>
</reference>
<evidence type="ECO:0000256" key="8">
    <source>
        <dbReference type="ARBA" id="ARBA00035655"/>
    </source>
</evidence>
<evidence type="ECO:0000313" key="11">
    <source>
        <dbReference type="Proteomes" id="UP001501207"/>
    </source>
</evidence>
<keyword evidence="2" id="KW-0813">Transport</keyword>
<evidence type="ECO:0000256" key="1">
    <source>
        <dbReference type="ARBA" id="ARBA00004429"/>
    </source>
</evidence>
<evidence type="ECO:0000256" key="6">
    <source>
        <dbReference type="ARBA" id="ARBA00022989"/>
    </source>
</evidence>
<name>A0ABP8G791_9BACT</name>
<evidence type="ECO:0000256" key="2">
    <source>
        <dbReference type="ARBA" id="ARBA00022448"/>
    </source>
</evidence>
<accession>A0ABP8G791</accession>
<feature type="transmembrane region" description="Helical" evidence="9">
    <location>
        <begin position="12"/>
        <end position="31"/>
    </location>
</feature>
<evidence type="ECO:0000256" key="9">
    <source>
        <dbReference type="SAM" id="Phobius"/>
    </source>
</evidence>
<dbReference type="EMBL" id="BAABFN010000022">
    <property type="protein sequence ID" value="GAA4318757.1"/>
    <property type="molecule type" value="Genomic_DNA"/>
</dbReference>
<organism evidence="10 11">
    <name type="scientific">Compostibacter hankyongensis</name>
    <dbReference type="NCBI Taxonomy" id="1007089"/>
    <lineage>
        <taxon>Bacteria</taxon>
        <taxon>Pseudomonadati</taxon>
        <taxon>Bacteroidota</taxon>
        <taxon>Chitinophagia</taxon>
        <taxon>Chitinophagales</taxon>
        <taxon>Chitinophagaceae</taxon>
        <taxon>Compostibacter</taxon>
    </lineage>
</organism>
<dbReference type="PANTHER" id="PTHR30574">
    <property type="entry name" value="INNER MEMBRANE PROTEIN YEDE"/>
    <property type="match status" value="1"/>
</dbReference>
<keyword evidence="5 9" id="KW-0812">Transmembrane</keyword>
<keyword evidence="4" id="KW-0997">Cell inner membrane</keyword>
<evidence type="ECO:0000313" key="10">
    <source>
        <dbReference type="EMBL" id="GAA4318757.1"/>
    </source>
</evidence>
<proteinExistence type="inferred from homology"/>
<feature type="transmembrane region" description="Helical" evidence="9">
    <location>
        <begin position="66"/>
        <end position="85"/>
    </location>
</feature>
<feature type="transmembrane region" description="Helical" evidence="9">
    <location>
        <begin position="163"/>
        <end position="188"/>
    </location>
</feature>
<evidence type="ECO:0000256" key="4">
    <source>
        <dbReference type="ARBA" id="ARBA00022519"/>
    </source>
</evidence>
<protein>
    <submittedName>
        <fullName evidence="10">YeeE/YedE family protein</fullName>
    </submittedName>
</protein>
<feature type="transmembrane region" description="Helical" evidence="9">
    <location>
        <begin position="120"/>
        <end position="142"/>
    </location>
</feature>
<comment type="caution">
    <text evidence="10">The sequence shown here is derived from an EMBL/GenBank/DDBJ whole genome shotgun (WGS) entry which is preliminary data.</text>
</comment>
<dbReference type="Pfam" id="PF04143">
    <property type="entry name" value="Sulf_transp"/>
    <property type="match status" value="2"/>
</dbReference>
<evidence type="ECO:0000256" key="5">
    <source>
        <dbReference type="ARBA" id="ARBA00022692"/>
    </source>
</evidence>
<dbReference type="PANTHER" id="PTHR30574:SF1">
    <property type="entry name" value="SULPHUR TRANSPORT DOMAIN-CONTAINING PROTEIN"/>
    <property type="match status" value="1"/>
</dbReference>
<sequence length="190" mass="20222">MSSFVAFLHRPWPWYVAGPLIGLTVPLLLIAGNKRLGISSTLRQICAACVPAGIPFLSYDWKKESWNLFFVAGILIGGFIAGHVFGNPEPVAVSAATRHVLQEMQVPAGQGLLPDTLFNWSALLTLRGLILMVAGGFLVGFGTRYAGGCTSGHGIMGLSALQWPSLVAVTAFFAGGVCCSQFILPYLLKL</sequence>
<gene>
    <name evidence="10" type="ORF">GCM10023143_31740</name>
</gene>
<dbReference type="InterPro" id="IPR007272">
    <property type="entry name" value="Sulf_transp_TsuA/YedE"/>
</dbReference>
<dbReference type="RefSeq" id="WP_344981179.1">
    <property type="nucleotide sequence ID" value="NZ_BAABFN010000022.1"/>
</dbReference>
<comment type="similarity">
    <text evidence="8">Belongs to the TsuA/YedE (TC 9.B.102) family.</text>
</comment>
<keyword evidence="7 9" id="KW-0472">Membrane</keyword>
<evidence type="ECO:0000256" key="7">
    <source>
        <dbReference type="ARBA" id="ARBA00023136"/>
    </source>
</evidence>
<keyword evidence="6 9" id="KW-1133">Transmembrane helix</keyword>
<evidence type="ECO:0000256" key="3">
    <source>
        <dbReference type="ARBA" id="ARBA00022475"/>
    </source>
</evidence>
<keyword evidence="3" id="KW-1003">Cell membrane</keyword>